<proteinExistence type="predicted"/>
<dbReference type="EMBL" id="BGZK01005538">
    <property type="protein sequence ID" value="GBP14462.1"/>
    <property type="molecule type" value="Genomic_DNA"/>
</dbReference>
<dbReference type="AlphaFoldDB" id="A0A4C1TIX1"/>
<evidence type="ECO:0000313" key="2">
    <source>
        <dbReference type="Proteomes" id="UP000299102"/>
    </source>
</evidence>
<sequence length="150" mass="16590">TPCLGVSASSLSALKPSRVPVPNKWFEAGKSYKLTSPHTTMLQLNRHLNHGWQSFALGITLGLPTPMTETLLGLYAPKAERQGVAPHQDQTCTREHMVRILRHWNTISAIVAPSHKYGADILGVIPIGHNPIAQHMLEELSEWHRVPGQL</sequence>
<feature type="non-terminal residue" evidence="1">
    <location>
        <position position="1"/>
    </location>
</feature>
<organism evidence="1 2">
    <name type="scientific">Eumeta variegata</name>
    <name type="common">Bagworm moth</name>
    <name type="synonym">Eumeta japonica</name>
    <dbReference type="NCBI Taxonomy" id="151549"/>
    <lineage>
        <taxon>Eukaryota</taxon>
        <taxon>Metazoa</taxon>
        <taxon>Ecdysozoa</taxon>
        <taxon>Arthropoda</taxon>
        <taxon>Hexapoda</taxon>
        <taxon>Insecta</taxon>
        <taxon>Pterygota</taxon>
        <taxon>Neoptera</taxon>
        <taxon>Endopterygota</taxon>
        <taxon>Lepidoptera</taxon>
        <taxon>Glossata</taxon>
        <taxon>Ditrysia</taxon>
        <taxon>Tineoidea</taxon>
        <taxon>Psychidae</taxon>
        <taxon>Oiketicinae</taxon>
        <taxon>Eumeta</taxon>
    </lineage>
</organism>
<reference evidence="1 2" key="1">
    <citation type="journal article" date="2019" name="Commun. Biol.">
        <title>The bagworm genome reveals a unique fibroin gene that provides high tensile strength.</title>
        <authorList>
            <person name="Kono N."/>
            <person name="Nakamura H."/>
            <person name="Ohtoshi R."/>
            <person name="Tomita M."/>
            <person name="Numata K."/>
            <person name="Arakawa K."/>
        </authorList>
    </citation>
    <scope>NUCLEOTIDE SEQUENCE [LARGE SCALE GENOMIC DNA]</scope>
</reference>
<comment type="caution">
    <text evidence="1">The sequence shown here is derived from an EMBL/GenBank/DDBJ whole genome shotgun (WGS) entry which is preliminary data.</text>
</comment>
<dbReference type="Proteomes" id="UP000299102">
    <property type="component" value="Unassembled WGS sequence"/>
</dbReference>
<keyword evidence="2" id="KW-1185">Reference proteome</keyword>
<protein>
    <submittedName>
        <fullName evidence="1">Uncharacterized protein</fullName>
    </submittedName>
</protein>
<accession>A0A4C1TIX1</accession>
<name>A0A4C1TIX1_EUMVA</name>
<evidence type="ECO:0000313" key="1">
    <source>
        <dbReference type="EMBL" id="GBP14462.1"/>
    </source>
</evidence>
<gene>
    <name evidence="1" type="ORF">EVAR_72534_1</name>
</gene>